<evidence type="ECO:0000313" key="2">
    <source>
        <dbReference type="EMBL" id="MEA5360308.1"/>
    </source>
</evidence>
<proteinExistence type="predicted"/>
<evidence type="ECO:0000259" key="1">
    <source>
        <dbReference type="Pfam" id="PF13349"/>
    </source>
</evidence>
<comment type="caution">
    <text evidence="2">The sequence shown here is derived from an EMBL/GenBank/DDBJ whole genome shotgun (WGS) entry which is preliminary data.</text>
</comment>
<accession>A0ABU5R278</accession>
<name>A0ABU5R278_9PSEU</name>
<dbReference type="EMBL" id="JAYFSI010000002">
    <property type="protein sequence ID" value="MEA5360308.1"/>
    <property type="molecule type" value="Genomic_DNA"/>
</dbReference>
<keyword evidence="3" id="KW-1185">Reference proteome</keyword>
<sequence>MQTFATTTPITATLDLPAGRVHLRATDRTDTTVEIRPADPGKTRDVQAAEQTTVTYTDGVLRIHTPQGKIQYFGPSGSIDVTVELPTGSRVEATSTAAELDSTGRLGDVAFTGAYRHITLAHTAAVRLTATDGDVHIGHLDGPADIGTARGDIHIGEATGGTVTLETQTGSITVGAAPGVSATLDAGTTHGRIDNTLKNNGTPELTIRATTTQGDIVARSL</sequence>
<gene>
    <name evidence="2" type="ORF">VA596_12245</name>
</gene>
<dbReference type="Pfam" id="PF13349">
    <property type="entry name" value="DUF4097"/>
    <property type="match status" value="1"/>
</dbReference>
<dbReference type="RefSeq" id="WP_323326334.1">
    <property type="nucleotide sequence ID" value="NZ_JAYFSI010000002.1"/>
</dbReference>
<organism evidence="2 3">
    <name type="scientific">Amycolatopsis heterodermiae</name>
    <dbReference type="NCBI Taxonomy" id="3110235"/>
    <lineage>
        <taxon>Bacteria</taxon>
        <taxon>Bacillati</taxon>
        <taxon>Actinomycetota</taxon>
        <taxon>Actinomycetes</taxon>
        <taxon>Pseudonocardiales</taxon>
        <taxon>Pseudonocardiaceae</taxon>
        <taxon>Amycolatopsis</taxon>
    </lineage>
</organism>
<protein>
    <submittedName>
        <fullName evidence="2">DUF4097 family beta strand repeat-containing protein</fullName>
    </submittedName>
</protein>
<feature type="domain" description="DUF4097" evidence="1">
    <location>
        <begin position="20"/>
        <end position="216"/>
    </location>
</feature>
<dbReference type="InterPro" id="IPR025164">
    <property type="entry name" value="Toastrack_DUF4097"/>
</dbReference>
<dbReference type="Proteomes" id="UP001304298">
    <property type="component" value="Unassembled WGS sequence"/>
</dbReference>
<evidence type="ECO:0000313" key="3">
    <source>
        <dbReference type="Proteomes" id="UP001304298"/>
    </source>
</evidence>
<reference evidence="2 3" key="1">
    <citation type="submission" date="2023-12" db="EMBL/GenBank/DDBJ databases">
        <title>Amycolatopsis sp. V23-08.</title>
        <authorList>
            <person name="Somphong A."/>
        </authorList>
    </citation>
    <scope>NUCLEOTIDE SEQUENCE [LARGE SCALE GENOMIC DNA]</scope>
    <source>
        <strain evidence="2 3">V23-08</strain>
    </source>
</reference>